<dbReference type="PROSITE" id="PS00584">
    <property type="entry name" value="PFKB_KINASES_2"/>
    <property type="match status" value="1"/>
</dbReference>
<name>A0A3N1XZR5_9FIRM</name>
<keyword evidence="5 7" id="KW-0067">ATP-binding</keyword>
<dbReference type="PROSITE" id="PS00583">
    <property type="entry name" value="PFKB_KINASES_1"/>
    <property type="match status" value="1"/>
</dbReference>
<dbReference type="GO" id="GO:0005988">
    <property type="term" value="P:lactose metabolic process"/>
    <property type="evidence" value="ECO:0007669"/>
    <property type="project" value="UniProtKB-KW"/>
</dbReference>
<evidence type="ECO:0000256" key="2">
    <source>
        <dbReference type="ARBA" id="ARBA00022679"/>
    </source>
</evidence>
<comment type="catalytic activity">
    <reaction evidence="6 8">
        <text>beta-D-fructose 1-phosphate + ATP = beta-D-fructose 1,6-bisphosphate + ADP + H(+)</text>
        <dbReference type="Rhea" id="RHEA:14213"/>
        <dbReference type="ChEBI" id="CHEBI:15378"/>
        <dbReference type="ChEBI" id="CHEBI:30616"/>
        <dbReference type="ChEBI" id="CHEBI:32966"/>
        <dbReference type="ChEBI" id="CHEBI:138881"/>
        <dbReference type="ChEBI" id="CHEBI:456216"/>
        <dbReference type="EC" id="2.7.1.56"/>
    </reaction>
</comment>
<dbReference type="Gene3D" id="3.40.1190.20">
    <property type="match status" value="1"/>
</dbReference>
<comment type="similarity">
    <text evidence="1">Belongs to the carbohydrate kinase pfkB family.</text>
</comment>
<evidence type="ECO:0000256" key="4">
    <source>
        <dbReference type="ARBA" id="ARBA00022777"/>
    </source>
</evidence>
<dbReference type="GO" id="GO:0009024">
    <property type="term" value="F:tagatose-6-phosphate kinase activity"/>
    <property type="evidence" value="ECO:0007669"/>
    <property type="project" value="UniProtKB-EC"/>
</dbReference>
<keyword evidence="3 7" id="KW-0547">Nucleotide-binding</keyword>
<accession>A0A3N1XZR5</accession>
<dbReference type="GO" id="GO:0016052">
    <property type="term" value="P:carbohydrate catabolic process"/>
    <property type="evidence" value="ECO:0007669"/>
    <property type="project" value="UniProtKB-ARBA"/>
</dbReference>
<comment type="catalytic activity">
    <reaction evidence="7">
        <text>D-tagatofuranose 6-phosphate + ATP = D-tagatofuranose 1,6-bisphosphate + ADP + H(+)</text>
        <dbReference type="Rhea" id="RHEA:12420"/>
        <dbReference type="ChEBI" id="CHEBI:15378"/>
        <dbReference type="ChEBI" id="CHEBI:30616"/>
        <dbReference type="ChEBI" id="CHEBI:58694"/>
        <dbReference type="ChEBI" id="CHEBI:58695"/>
        <dbReference type="ChEBI" id="CHEBI:456216"/>
        <dbReference type="EC" id="2.7.1.144"/>
    </reaction>
</comment>
<dbReference type="CDD" id="cd01164">
    <property type="entry name" value="FruK_PfkB_like"/>
    <property type="match status" value="1"/>
</dbReference>
<dbReference type="InterPro" id="IPR002173">
    <property type="entry name" value="Carboh/pur_kinase_PfkB_CS"/>
</dbReference>
<dbReference type="PANTHER" id="PTHR46566">
    <property type="entry name" value="1-PHOSPHOFRUCTOKINASE-RELATED"/>
    <property type="match status" value="1"/>
</dbReference>
<sequence length="309" mass="33071">MIITVTMNPAIDKTVDLVHFEHGSLNRLTNVIIDAGGKGINVSKTIKELGGETIATGFIGGSGGVLIEKVLKEQGIKSDFVQVSGETRTNLKVVEQNGFVTELNEPGPVIKQEEIDLLTEKLLGYAGADTLFVIAGSIPNGVDKNIYKELIIKLKEKGAKVFLDADGDLFVNSLEAKPDIIKPNRSELEEYFSMDYRANEEELIKMGNKLLDKGIGMVAISLGQMGALFLSKDQSIRCPGLKVEAHSTVGAGDAMVAALSYSIDKGYDFEESVKLGIATSAGAVTTKGTKPPSRDLVDKLKAQVTAVNI</sequence>
<gene>
    <name evidence="10" type="ORF">EDD66_10288</name>
</gene>
<comment type="pathway">
    <text evidence="7">Carbohydrate metabolism; D-tagatose 6-phosphate degradation; D-glyceraldehyde 3-phosphate and glycerone phosphate from D-tagatose 6-phosphate: step 1/2.</text>
</comment>
<dbReference type="AlphaFoldDB" id="A0A3N1XZR5"/>
<dbReference type="NCBIfam" id="TIGR03828">
    <property type="entry name" value="pfkB"/>
    <property type="match status" value="1"/>
</dbReference>
<comment type="similarity">
    <text evidence="7">Belongs to the carbohydrate kinase PfkB family. LacC subfamily.</text>
</comment>
<evidence type="ECO:0000256" key="1">
    <source>
        <dbReference type="ARBA" id="ARBA00005380"/>
    </source>
</evidence>
<dbReference type="NCBIfam" id="TIGR03168">
    <property type="entry name" value="1-PFK"/>
    <property type="match status" value="1"/>
</dbReference>
<dbReference type="InterPro" id="IPR022463">
    <property type="entry name" value="1-PFruKinase"/>
</dbReference>
<protein>
    <recommendedName>
        <fullName evidence="7">Tagatose-6-phosphate kinase</fullName>
        <ecNumber evidence="7">2.7.1.144</ecNumber>
    </recommendedName>
</protein>
<evidence type="ECO:0000313" key="11">
    <source>
        <dbReference type="Proteomes" id="UP000273083"/>
    </source>
</evidence>
<dbReference type="Pfam" id="PF00294">
    <property type="entry name" value="PfkB"/>
    <property type="match status" value="1"/>
</dbReference>
<dbReference type="InterPro" id="IPR029056">
    <property type="entry name" value="Ribokinase-like"/>
</dbReference>
<dbReference type="Proteomes" id="UP000273083">
    <property type="component" value="Unassembled WGS sequence"/>
</dbReference>
<feature type="domain" description="Carbohydrate kinase PfkB" evidence="9">
    <location>
        <begin position="6"/>
        <end position="292"/>
    </location>
</feature>
<dbReference type="GO" id="GO:0005829">
    <property type="term" value="C:cytosol"/>
    <property type="evidence" value="ECO:0007669"/>
    <property type="project" value="TreeGrafter"/>
</dbReference>
<dbReference type="InterPro" id="IPR011611">
    <property type="entry name" value="PfkB_dom"/>
</dbReference>
<dbReference type="EMBL" id="RJVG01000002">
    <property type="protein sequence ID" value="ROR30437.1"/>
    <property type="molecule type" value="Genomic_DNA"/>
</dbReference>
<keyword evidence="2 7" id="KW-0808">Transferase</keyword>
<evidence type="ECO:0000256" key="6">
    <source>
        <dbReference type="ARBA" id="ARBA00047745"/>
    </source>
</evidence>
<comment type="caution">
    <text evidence="10">The sequence shown here is derived from an EMBL/GenBank/DDBJ whole genome shotgun (WGS) entry which is preliminary data.</text>
</comment>
<dbReference type="SUPFAM" id="SSF53613">
    <property type="entry name" value="Ribokinase-like"/>
    <property type="match status" value="1"/>
</dbReference>
<dbReference type="GO" id="GO:0044281">
    <property type="term" value="P:small molecule metabolic process"/>
    <property type="evidence" value="ECO:0007669"/>
    <property type="project" value="UniProtKB-ARBA"/>
</dbReference>
<evidence type="ECO:0000256" key="7">
    <source>
        <dbReference type="PIRNR" id="PIRNR000535"/>
    </source>
</evidence>
<dbReference type="RefSeq" id="WP_123608145.1">
    <property type="nucleotide sequence ID" value="NZ_RJVG01000002.1"/>
</dbReference>
<reference evidence="10 11" key="1">
    <citation type="submission" date="2018-11" db="EMBL/GenBank/DDBJ databases">
        <title>Genomic Encyclopedia of Type Strains, Phase IV (KMG-IV): sequencing the most valuable type-strain genomes for metagenomic binning, comparative biology and taxonomic classification.</title>
        <authorList>
            <person name="Goeker M."/>
        </authorList>
    </citation>
    <scope>NUCLEOTIDE SEQUENCE [LARGE SCALE GENOMIC DNA]</scope>
    <source>
        <strain evidence="10 11">DSM 26537</strain>
    </source>
</reference>
<dbReference type="GO" id="GO:0005524">
    <property type="term" value="F:ATP binding"/>
    <property type="evidence" value="ECO:0007669"/>
    <property type="project" value="UniProtKB-UniRule"/>
</dbReference>
<dbReference type="InterPro" id="IPR017583">
    <property type="entry name" value="Tagatose/fructose_Pkinase"/>
</dbReference>
<dbReference type="UniPathway" id="UPA00704">
    <property type="reaction ID" value="UER00715"/>
</dbReference>
<keyword evidence="11" id="KW-1185">Reference proteome</keyword>
<organism evidence="10 11">
    <name type="scientific">Mobilisporobacter senegalensis</name>
    <dbReference type="NCBI Taxonomy" id="1329262"/>
    <lineage>
        <taxon>Bacteria</taxon>
        <taxon>Bacillati</taxon>
        <taxon>Bacillota</taxon>
        <taxon>Clostridia</taxon>
        <taxon>Lachnospirales</taxon>
        <taxon>Lachnospiraceae</taxon>
        <taxon>Mobilisporobacter</taxon>
    </lineage>
</organism>
<evidence type="ECO:0000256" key="8">
    <source>
        <dbReference type="RuleBase" id="RU369061"/>
    </source>
</evidence>
<keyword evidence="7" id="KW-0423">Lactose metabolism</keyword>
<evidence type="ECO:0000256" key="5">
    <source>
        <dbReference type="ARBA" id="ARBA00022840"/>
    </source>
</evidence>
<dbReference type="PIRSF" id="PIRSF000535">
    <property type="entry name" value="1PFK/6PFK/LacC"/>
    <property type="match status" value="1"/>
</dbReference>
<dbReference type="OrthoDB" id="9801219at2"/>
<dbReference type="GO" id="GO:0008662">
    <property type="term" value="F:1-phosphofructokinase activity"/>
    <property type="evidence" value="ECO:0007669"/>
    <property type="project" value="UniProtKB-UniRule"/>
</dbReference>
<evidence type="ECO:0000259" key="9">
    <source>
        <dbReference type="Pfam" id="PF00294"/>
    </source>
</evidence>
<dbReference type="FunFam" id="3.40.1190.20:FF:000001">
    <property type="entry name" value="Phosphofructokinase"/>
    <property type="match status" value="1"/>
</dbReference>
<dbReference type="GO" id="GO:2001059">
    <property type="term" value="P:D-tagatose 6-phosphate catabolic process"/>
    <property type="evidence" value="ECO:0007669"/>
    <property type="project" value="UniProtKB-UniPathway"/>
</dbReference>
<dbReference type="PANTHER" id="PTHR46566:SF2">
    <property type="entry name" value="ATP-DEPENDENT 6-PHOSPHOFRUCTOKINASE ISOZYME 2"/>
    <property type="match status" value="1"/>
</dbReference>
<proteinExistence type="inferred from homology"/>
<keyword evidence="4 8" id="KW-0418">Kinase</keyword>
<comment type="function">
    <text evidence="8">Catalyzes the ATP-dependent phosphorylation of fructose-l-phosphate to fructose-l,6-bisphosphate.</text>
</comment>
<evidence type="ECO:0000313" key="10">
    <source>
        <dbReference type="EMBL" id="ROR30437.1"/>
    </source>
</evidence>
<evidence type="ECO:0000256" key="3">
    <source>
        <dbReference type="ARBA" id="ARBA00022741"/>
    </source>
</evidence>
<dbReference type="EC" id="2.7.1.144" evidence="7"/>